<reference evidence="2" key="1">
    <citation type="journal article" date="2022" name="IScience">
        <title>Evolution of zygomycete secretomes and the origins of terrestrial fungal ecologies.</title>
        <authorList>
            <person name="Chang Y."/>
            <person name="Wang Y."/>
            <person name="Mondo S."/>
            <person name="Ahrendt S."/>
            <person name="Andreopoulos W."/>
            <person name="Barry K."/>
            <person name="Beard J."/>
            <person name="Benny G.L."/>
            <person name="Blankenship S."/>
            <person name="Bonito G."/>
            <person name="Cuomo C."/>
            <person name="Desiro A."/>
            <person name="Gervers K.A."/>
            <person name="Hundley H."/>
            <person name="Kuo A."/>
            <person name="LaButti K."/>
            <person name="Lang B.F."/>
            <person name="Lipzen A."/>
            <person name="O'Donnell K."/>
            <person name="Pangilinan J."/>
            <person name="Reynolds N."/>
            <person name="Sandor L."/>
            <person name="Smith M.E."/>
            <person name="Tsang A."/>
            <person name="Grigoriev I.V."/>
            <person name="Stajich J.E."/>
            <person name="Spatafora J.W."/>
        </authorList>
    </citation>
    <scope>NUCLEOTIDE SEQUENCE</scope>
    <source>
        <strain evidence="2">RSA 2281</strain>
    </source>
</reference>
<dbReference type="AlphaFoldDB" id="A0AAD5PH36"/>
<keyword evidence="2" id="KW-0808">Transferase</keyword>
<feature type="domain" description="Methyltransferase" evidence="1">
    <location>
        <begin position="2"/>
        <end position="117"/>
    </location>
</feature>
<keyword evidence="3" id="KW-1185">Reference proteome</keyword>
<evidence type="ECO:0000313" key="3">
    <source>
        <dbReference type="Proteomes" id="UP001209540"/>
    </source>
</evidence>
<dbReference type="EMBL" id="JAIXMP010000007">
    <property type="protein sequence ID" value="KAI9270794.1"/>
    <property type="molecule type" value="Genomic_DNA"/>
</dbReference>
<dbReference type="InterPro" id="IPR029063">
    <property type="entry name" value="SAM-dependent_MTases_sf"/>
</dbReference>
<dbReference type="SUPFAM" id="SSF53335">
    <property type="entry name" value="S-adenosyl-L-methionine-dependent methyltransferases"/>
    <property type="match status" value="1"/>
</dbReference>
<keyword evidence="2" id="KW-0489">Methyltransferase</keyword>
<accession>A0AAD5PH36</accession>
<dbReference type="Proteomes" id="UP001209540">
    <property type="component" value="Unassembled WGS sequence"/>
</dbReference>
<gene>
    <name evidence="2" type="ORF">BDA99DRAFT_329531</name>
</gene>
<proteinExistence type="predicted"/>
<dbReference type="GO" id="GO:0032259">
    <property type="term" value="P:methylation"/>
    <property type="evidence" value="ECO:0007669"/>
    <property type="project" value="UniProtKB-KW"/>
</dbReference>
<dbReference type="GO" id="GO:0008168">
    <property type="term" value="F:methyltransferase activity"/>
    <property type="evidence" value="ECO:0007669"/>
    <property type="project" value="UniProtKB-KW"/>
</dbReference>
<dbReference type="Gene3D" id="3.40.50.150">
    <property type="entry name" value="Vaccinia Virus protein VP39"/>
    <property type="match status" value="1"/>
</dbReference>
<dbReference type="InterPro" id="IPR041698">
    <property type="entry name" value="Methyltransf_25"/>
</dbReference>
<evidence type="ECO:0000259" key="1">
    <source>
        <dbReference type="Pfam" id="PF13649"/>
    </source>
</evidence>
<name>A0AAD5PH36_9FUNG</name>
<reference evidence="2" key="2">
    <citation type="submission" date="2023-02" db="EMBL/GenBank/DDBJ databases">
        <authorList>
            <consortium name="DOE Joint Genome Institute"/>
            <person name="Mondo S.J."/>
            <person name="Chang Y."/>
            <person name="Wang Y."/>
            <person name="Ahrendt S."/>
            <person name="Andreopoulos W."/>
            <person name="Barry K."/>
            <person name="Beard J."/>
            <person name="Benny G.L."/>
            <person name="Blankenship S."/>
            <person name="Bonito G."/>
            <person name="Cuomo C."/>
            <person name="Desiro A."/>
            <person name="Gervers K.A."/>
            <person name="Hundley H."/>
            <person name="Kuo A."/>
            <person name="LaButti K."/>
            <person name="Lang B.F."/>
            <person name="Lipzen A."/>
            <person name="O'Donnell K."/>
            <person name="Pangilinan J."/>
            <person name="Reynolds N."/>
            <person name="Sandor L."/>
            <person name="Smith M.W."/>
            <person name="Tsang A."/>
            <person name="Grigoriev I.V."/>
            <person name="Stajich J.E."/>
            <person name="Spatafora J.W."/>
        </authorList>
    </citation>
    <scope>NUCLEOTIDE SEQUENCE</scope>
    <source>
        <strain evidence="2">RSA 2281</strain>
    </source>
</reference>
<dbReference type="PANTHER" id="PTHR43591:SF105">
    <property type="entry name" value="METHYLTRANSFERASE DOMAIN-CONTAINING PROTEIN-RELATED"/>
    <property type="match status" value="1"/>
</dbReference>
<dbReference type="PANTHER" id="PTHR43591">
    <property type="entry name" value="METHYLTRANSFERASE"/>
    <property type="match status" value="1"/>
</dbReference>
<sequence length="256" mass="29081">MILDCACGAGFWSLDIGQQFPDCQVVAMDIALPEDIHLRQHHDSFTTNTANSKIVGGLAADGVPNVTYIHGDVLSLPLQFGDNTFDFIYQRELGYVIPQSHWSPLIHDFYRLLKPDGMVQLVEYPLEFPTCGPLSDIVNNWIQTEASANGLNTRFVDSFEKYLDDAGFDDVTTHVYEFPIGEWPTDERERQQGFLQKELSRMLLKQSKPYLSKALDMESDVYDQFVAAVMNEFEEHHGTTIWKIVTAKKKGLPEKN</sequence>
<dbReference type="CDD" id="cd02440">
    <property type="entry name" value="AdoMet_MTases"/>
    <property type="match status" value="1"/>
</dbReference>
<comment type="caution">
    <text evidence="2">The sequence shown here is derived from an EMBL/GenBank/DDBJ whole genome shotgun (WGS) entry which is preliminary data.</text>
</comment>
<protein>
    <submittedName>
        <fullName evidence="2">S-adenosyl-L-methionine-dependent methyltransferase</fullName>
    </submittedName>
</protein>
<dbReference type="Pfam" id="PF13649">
    <property type="entry name" value="Methyltransf_25"/>
    <property type="match status" value="1"/>
</dbReference>
<evidence type="ECO:0000313" key="2">
    <source>
        <dbReference type="EMBL" id="KAI9270794.1"/>
    </source>
</evidence>
<organism evidence="2 3">
    <name type="scientific">Phascolomyces articulosus</name>
    <dbReference type="NCBI Taxonomy" id="60185"/>
    <lineage>
        <taxon>Eukaryota</taxon>
        <taxon>Fungi</taxon>
        <taxon>Fungi incertae sedis</taxon>
        <taxon>Mucoromycota</taxon>
        <taxon>Mucoromycotina</taxon>
        <taxon>Mucoromycetes</taxon>
        <taxon>Mucorales</taxon>
        <taxon>Lichtheimiaceae</taxon>
        <taxon>Phascolomyces</taxon>
    </lineage>
</organism>